<evidence type="ECO:0000313" key="7">
    <source>
        <dbReference type="Proteomes" id="UP000650582"/>
    </source>
</evidence>
<feature type="transmembrane region" description="Helical" evidence="4">
    <location>
        <begin position="682"/>
        <end position="701"/>
    </location>
</feature>
<feature type="compositionally biased region" description="Polar residues" evidence="3">
    <location>
        <begin position="1"/>
        <end position="29"/>
    </location>
</feature>
<feature type="domain" description="CBS" evidence="5">
    <location>
        <begin position="95"/>
        <end position="153"/>
    </location>
</feature>
<evidence type="ECO:0000256" key="2">
    <source>
        <dbReference type="PROSITE-ProRule" id="PRU00703"/>
    </source>
</evidence>
<evidence type="ECO:0000256" key="3">
    <source>
        <dbReference type="SAM" id="MobiDB-lite"/>
    </source>
</evidence>
<dbReference type="CDD" id="cd17781">
    <property type="entry name" value="CBS_pair_MUG70_1"/>
    <property type="match status" value="1"/>
</dbReference>
<feature type="domain" description="CBS" evidence="5">
    <location>
        <begin position="184"/>
        <end position="240"/>
    </location>
</feature>
<feature type="region of interest" description="Disordered" evidence="3">
    <location>
        <begin position="1"/>
        <end position="92"/>
    </location>
</feature>
<feature type="region of interest" description="Disordered" evidence="3">
    <location>
        <begin position="443"/>
        <end position="463"/>
    </location>
</feature>
<accession>A0A8H7HDL1</accession>
<dbReference type="Gene3D" id="3.10.20.90">
    <property type="entry name" value="Phosphatidylinositol 3-kinase Catalytic Subunit, Chain A, domain 1"/>
    <property type="match status" value="1"/>
</dbReference>
<comment type="caution">
    <text evidence="6">The sequence shown here is derived from an EMBL/GenBank/DDBJ whole genome shotgun (WGS) entry which is preliminary data.</text>
</comment>
<protein>
    <submittedName>
        <fullName evidence="6">CBS protein</fullName>
    </submittedName>
</protein>
<dbReference type="EMBL" id="JACYCC010000035">
    <property type="protein sequence ID" value="KAF8682815.1"/>
    <property type="molecule type" value="Genomic_DNA"/>
</dbReference>
<proteinExistence type="predicted"/>
<feature type="compositionally biased region" description="Polar residues" evidence="3">
    <location>
        <begin position="443"/>
        <end position="462"/>
    </location>
</feature>
<dbReference type="InterPro" id="IPR000270">
    <property type="entry name" value="PB1_dom"/>
</dbReference>
<dbReference type="Proteomes" id="UP000650582">
    <property type="component" value="Unassembled WGS sequence"/>
</dbReference>
<keyword evidence="4" id="KW-1133">Transmembrane helix</keyword>
<keyword evidence="4" id="KW-0812">Transmembrane</keyword>
<dbReference type="Pfam" id="PF00571">
    <property type="entry name" value="CBS"/>
    <property type="match status" value="4"/>
</dbReference>
<feature type="domain" description="CBS" evidence="5">
    <location>
        <begin position="362"/>
        <end position="419"/>
    </location>
</feature>
<dbReference type="SMART" id="SM00666">
    <property type="entry name" value="PB1"/>
    <property type="match status" value="1"/>
</dbReference>
<evidence type="ECO:0000256" key="1">
    <source>
        <dbReference type="ARBA" id="ARBA00022737"/>
    </source>
</evidence>
<evidence type="ECO:0000313" key="6">
    <source>
        <dbReference type="EMBL" id="KAF8682815.1"/>
    </source>
</evidence>
<dbReference type="Gene3D" id="3.10.580.10">
    <property type="entry name" value="CBS-domain"/>
    <property type="match status" value="2"/>
</dbReference>
<evidence type="ECO:0000259" key="5">
    <source>
        <dbReference type="PROSITE" id="PS51371"/>
    </source>
</evidence>
<dbReference type="InterPro" id="IPR000644">
    <property type="entry name" value="CBS_dom"/>
</dbReference>
<dbReference type="Pfam" id="PF00564">
    <property type="entry name" value="PB1"/>
    <property type="match status" value="1"/>
</dbReference>
<evidence type="ECO:0000256" key="4">
    <source>
        <dbReference type="SAM" id="Phobius"/>
    </source>
</evidence>
<keyword evidence="1" id="KW-0677">Repeat</keyword>
<dbReference type="SUPFAM" id="SSF54631">
    <property type="entry name" value="CBS-domain pair"/>
    <property type="match status" value="2"/>
</dbReference>
<dbReference type="CDD" id="cd17782">
    <property type="entry name" value="CBS_pair_MUG70_2"/>
    <property type="match status" value="1"/>
</dbReference>
<feature type="compositionally biased region" description="Basic and acidic residues" evidence="3">
    <location>
        <begin position="46"/>
        <end position="68"/>
    </location>
</feature>
<feature type="region of interest" description="Disordered" evidence="3">
    <location>
        <begin position="637"/>
        <end position="665"/>
    </location>
</feature>
<organism evidence="6 7">
    <name type="scientific">Rhizoctonia solani</name>
    <dbReference type="NCBI Taxonomy" id="456999"/>
    <lineage>
        <taxon>Eukaryota</taxon>
        <taxon>Fungi</taxon>
        <taxon>Dikarya</taxon>
        <taxon>Basidiomycota</taxon>
        <taxon>Agaricomycotina</taxon>
        <taxon>Agaricomycetes</taxon>
        <taxon>Cantharellales</taxon>
        <taxon>Ceratobasidiaceae</taxon>
        <taxon>Rhizoctonia</taxon>
    </lineage>
</organism>
<dbReference type="PANTHER" id="PTHR48108">
    <property type="entry name" value="CBS DOMAIN-CONTAINING PROTEIN CBSX2, CHLOROPLASTIC"/>
    <property type="match status" value="1"/>
</dbReference>
<keyword evidence="4" id="KW-0472">Membrane</keyword>
<dbReference type="SUPFAM" id="SSF54277">
    <property type="entry name" value="CAD &amp; PB1 domains"/>
    <property type="match status" value="1"/>
</dbReference>
<dbReference type="SMART" id="SM00116">
    <property type="entry name" value="CBS"/>
    <property type="match status" value="4"/>
</dbReference>
<keyword evidence="2" id="KW-0129">CBS domain</keyword>
<dbReference type="AlphaFoldDB" id="A0A8H7HDL1"/>
<name>A0A8H7HDL1_9AGAM</name>
<dbReference type="InterPro" id="IPR046342">
    <property type="entry name" value="CBS_dom_sf"/>
</dbReference>
<dbReference type="PANTHER" id="PTHR48108:SF26">
    <property type="entry name" value="CBS DOMAIN-CONTAINING PROTEIN DDB_G0289609"/>
    <property type="match status" value="1"/>
</dbReference>
<dbReference type="InterPro" id="IPR051462">
    <property type="entry name" value="CBS_domain-containing"/>
</dbReference>
<dbReference type="PROSITE" id="PS51371">
    <property type="entry name" value="CBS"/>
    <property type="match status" value="4"/>
</dbReference>
<reference evidence="6" key="1">
    <citation type="submission" date="2020-09" db="EMBL/GenBank/DDBJ databases">
        <title>Comparative genome analyses of four rice-infecting Rhizoctonia solani isolates reveal extensive enrichment of homogalacturonan modification genes.</title>
        <authorList>
            <person name="Lee D.-Y."/>
            <person name="Jeon J."/>
            <person name="Kim K.-T."/>
            <person name="Cheong K."/>
            <person name="Song H."/>
            <person name="Choi G."/>
            <person name="Ko J."/>
            <person name="Opiyo S.O."/>
            <person name="Zuo S."/>
            <person name="Madhav S."/>
            <person name="Lee Y.-H."/>
            <person name="Wang G.-L."/>
        </authorList>
    </citation>
    <scope>NUCLEOTIDE SEQUENCE</scope>
    <source>
        <strain evidence="6">AG1-IA YN-7</strain>
    </source>
</reference>
<feature type="domain" description="CBS" evidence="5">
    <location>
        <begin position="290"/>
        <end position="353"/>
    </location>
</feature>
<sequence>MSRIPQLSTSHIQSPSRASPYSDRPTSPHHSVGGMASNLSAANMSDSRKKQNKRDEAIRKKIEGELSRKRTISTNVPRSRKTGKSTAAKGTVAALRPSPALTVPENMTVSDASQLCAAKRTDCVLVVDDEEGLSGIFTAKDLAFRVSSLNFKISPNGADLTPSFVDQVSAEGLDPRTTPVSQIMTRGPMVTRDTTSATEALQLMVQRGFRHLPVCNDEGNVVGLLDITKVFHEALEKLERGSSASAKLHAALEGVQSELGNGLNPQAMAMMSYVASLREKTTLPDLTTVMDSRTQPATVSPRSTVRDAAKLMKENRTTAVCIMEPLQGGPPKIAGIFTSKDVVLRVIAAGLDPNRCSVVRVMTPHPDVAEPSMTVHDALKKMYVGRYLNLPVVEGDGKLVAIVDVLKLTYATLEQINSLSGGDQTEESGPMWGRFFDSFQQGDDNESAVSGSNMPHDTSSSYIDPGRLGVNGGRSPHSEVHPNDSASVIEELHHQHSSILEAMPAYEPIDDGTYVFKFRTPSGRTHRFQARQDNFENLRDIIAGKLESDPFFEIPEGAPESAPHPEPHDFTMSYTDSDGDTVELTSDSDVADAVRHARQAKEDRVIVYIHGGKAWDLAGQQDAEKKAKEAAKAAQEETRLLEKGGATPVHELSTPISSHAHAHPHNFPHEEEKLFGVVPRDMVLPASVGFLGVVIIVVFAMSRSSNRY</sequence>
<gene>
    <name evidence="6" type="ORF">RHS04_02231</name>
</gene>